<evidence type="ECO:0000313" key="2">
    <source>
        <dbReference type="Proteomes" id="UP000315295"/>
    </source>
</evidence>
<dbReference type="EMBL" id="VIEB01000080">
    <property type="protein sequence ID" value="TQE07794.1"/>
    <property type="molecule type" value="Genomic_DNA"/>
</dbReference>
<name>A0A540N9R6_MALBA</name>
<sequence length="69" mass="7849">MKFTSQDSCDNAYFSLKAFSTELPESVIEALHDKSNIVLVVDYNLKTRSKARAFLLVKTKTTQESPQYT</sequence>
<proteinExistence type="predicted"/>
<reference evidence="1 2" key="1">
    <citation type="journal article" date="2019" name="G3 (Bethesda)">
        <title>Sequencing of a Wild Apple (Malus baccata) Genome Unravels the Differences Between Cultivated and Wild Apple Species Regarding Disease Resistance and Cold Tolerance.</title>
        <authorList>
            <person name="Chen X."/>
        </authorList>
    </citation>
    <scope>NUCLEOTIDE SEQUENCE [LARGE SCALE GENOMIC DNA]</scope>
    <source>
        <strain evidence="2">cv. Shandingzi</strain>
        <tissue evidence="1">Leaves</tissue>
    </source>
</reference>
<gene>
    <name evidence="1" type="ORF">C1H46_006553</name>
</gene>
<organism evidence="1 2">
    <name type="scientific">Malus baccata</name>
    <name type="common">Siberian crab apple</name>
    <name type="synonym">Pyrus baccata</name>
    <dbReference type="NCBI Taxonomy" id="106549"/>
    <lineage>
        <taxon>Eukaryota</taxon>
        <taxon>Viridiplantae</taxon>
        <taxon>Streptophyta</taxon>
        <taxon>Embryophyta</taxon>
        <taxon>Tracheophyta</taxon>
        <taxon>Spermatophyta</taxon>
        <taxon>Magnoliopsida</taxon>
        <taxon>eudicotyledons</taxon>
        <taxon>Gunneridae</taxon>
        <taxon>Pentapetalae</taxon>
        <taxon>rosids</taxon>
        <taxon>fabids</taxon>
        <taxon>Rosales</taxon>
        <taxon>Rosaceae</taxon>
        <taxon>Amygdaloideae</taxon>
        <taxon>Maleae</taxon>
        <taxon>Malus</taxon>
    </lineage>
</organism>
<dbReference type="AlphaFoldDB" id="A0A540N9R6"/>
<keyword evidence="2" id="KW-1185">Reference proteome</keyword>
<accession>A0A540N9R6</accession>
<protein>
    <submittedName>
        <fullName evidence="1">Uncharacterized protein</fullName>
    </submittedName>
</protein>
<evidence type="ECO:0000313" key="1">
    <source>
        <dbReference type="EMBL" id="TQE07794.1"/>
    </source>
</evidence>
<comment type="caution">
    <text evidence="1">The sequence shown here is derived from an EMBL/GenBank/DDBJ whole genome shotgun (WGS) entry which is preliminary data.</text>
</comment>
<dbReference type="Proteomes" id="UP000315295">
    <property type="component" value="Unassembled WGS sequence"/>
</dbReference>